<dbReference type="EMBL" id="BGZK01000672">
    <property type="protein sequence ID" value="GBP55556.1"/>
    <property type="molecule type" value="Genomic_DNA"/>
</dbReference>
<accession>A0A4C1WVK4</accession>
<organism evidence="1 2">
    <name type="scientific">Eumeta variegata</name>
    <name type="common">Bagworm moth</name>
    <name type="synonym">Eumeta japonica</name>
    <dbReference type="NCBI Taxonomy" id="151549"/>
    <lineage>
        <taxon>Eukaryota</taxon>
        <taxon>Metazoa</taxon>
        <taxon>Ecdysozoa</taxon>
        <taxon>Arthropoda</taxon>
        <taxon>Hexapoda</taxon>
        <taxon>Insecta</taxon>
        <taxon>Pterygota</taxon>
        <taxon>Neoptera</taxon>
        <taxon>Endopterygota</taxon>
        <taxon>Lepidoptera</taxon>
        <taxon>Glossata</taxon>
        <taxon>Ditrysia</taxon>
        <taxon>Tineoidea</taxon>
        <taxon>Psychidae</taxon>
        <taxon>Oiketicinae</taxon>
        <taxon>Eumeta</taxon>
    </lineage>
</organism>
<reference evidence="1 2" key="1">
    <citation type="journal article" date="2019" name="Commun. Biol.">
        <title>The bagworm genome reveals a unique fibroin gene that provides high tensile strength.</title>
        <authorList>
            <person name="Kono N."/>
            <person name="Nakamura H."/>
            <person name="Ohtoshi R."/>
            <person name="Tomita M."/>
            <person name="Numata K."/>
            <person name="Arakawa K."/>
        </authorList>
    </citation>
    <scope>NUCLEOTIDE SEQUENCE [LARGE SCALE GENOMIC DNA]</scope>
</reference>
<gene>
    <name evidence="1" type="ORF">EVAR_34390_1</name>
</gene>
<keyword evidence="2" id="KW-1185">Reference proteome</keyword>
<comment type="caution">
    <text evidence="1">The sequence shown here is derived from an EMBL/GenBank/DDBJ whole genome shotgun (WGS) entry which is preliminary data.</text>
</comment>
<evidence type="ECO:0000313" key="1">
    <source>
        <dbReference type="EMBL" id="GBP55556.1"/>
    </source>
</evidence>
<proteinExistence type="predicted"/>
<name>A0A4C1WVK4_EUMVA</name>
<dbReference type="Proteomes" id="UP000299102">
    <property type="component" value="Unassembled WGS sequence"/>
</dbReference>
<protein>
    <submittedName>
        <fullName evidence="1">Uncharacterized protein</fullName>
    </submittedName>
</protein>
<evidence type="ECO:0000313" key="2">
    <source>
        <dbReference type="Proteomes" id="UP000299102"/>
    </source>
</evidence>
<sequence>MLARKDKCVVQIPGFIKLDHEGVIERHVYNVDVYDVMRIFHLSEFTHLERPRRRRRPSRHVSEFKFAPTRCRLCRGTTLEPLKLPPL</sequence>
<dbReference type="AlphaFoldDB" id="A0A4C1WVK4"/>